<dbReference type="PANTHER" id="PTHR45624:SF10">
    <property type="entry name" value="SLC (SOLUTE CARRIER) HOMOLOG"/>
    <property type="match status" value="1"/>
</dbReference>
<reference evidence="13" key="1">
    <citation type="submission" date="2023-10" db="EMBL/GenBank/DDBJ databases">
        <title>Genome assemblies of two species of porcelain crab, Petrolisthes cinctipes and Petrolisthes manimaculis (Anomura: Porcellanidae).</title>
        <authorList>
            <person name="Angst P."/>
        </authorList>
    </citation>
    <scope>NUCLEOTIDE SEQUENCE</scope>
    <source>
        <strain evidence="13">PB745_01</strain>
        <tissue evidence="13">Gill</tissue>
    </source>
</reference>
<dbReference type="InterPro" id="IPR023395">
    <property type="entry name" value="MCP_dom_sf"/>
</dbReference>
<dbReference type="PROSITE" id="PS50920">
    <property type="entry name" value="SOLCAR"/>
    <property type="match status" value="3"/>
</dbReference>
<feature type="repeat" description="Solcar" evidence="9">
    <location>
        <begin position="3"/>
        <end position="85"/>
    </location>
</feature>
<feature type="region of interest" description="Disordered" evidence="11">
    <location>
        <begin position="324"/>
        <end position="345"/>
    </location>
</feature>
<keyword evidence="7" id="KW-0496">Mitochondrion</keyword>
<keyword evidence="6 12" id="KW-1133">Transmembrane helix</keyword>
<dbReference type="GO" id="GO:0022857">
    <property type="term" value="F:transmembrane transporter activity"/>
    <property type="evidence" value="ECO:0007669"/>
    <property type="project" value="TreeGrafter"/>
</dbReference>
<feature type="compositionally biased region" description="Pro residues" evidence="11">
    <location>
        <begin position="326"/>
        <end position="344"/>
    </location>
</feature>
<evidence type="ECO:0000256" key="10">
    <source>
        <dbReference type="RuleBase" id="RU000488"/>
    </source>
</evidence>
<dbReference type="InterPro" id="IPR050567">
    <property type="entry name" value="Mitochondrial_Carrier"/>
</dbReference>
<keyword evidence="8 9" id="KW-0472">Membrane</keyword>
<evidence type="ECO:0000256" key="2">
    <source>
        <dbReference type="ARBA" id="ARBA00006375"/>
    </source>
</evidence>
<evidence type="ECO:0000256" key="11">
    <source>
        <dbReference type="SAM" id="MobiDB-lite"/>
    </source>
</evidence>
<evidence type="ECO:0000256" key="3">
    <source>
        <dbReference type="ARBA" id="ARBA00022448"/>
    </source>
</evidence>
<feature type="repeat" description="Solcar" evidence="9">
    <location>
        <begin position="226"/>
        <end position="313"/>
    </location>
</feature>
<sequence>MNREYWCDFIAGWIGGCAGLLVGHPLDTIKVRQQTLRNVGATSSFINIFKYEGGRGFYKGMGFPLLASGTLNSLFFGVYANTLRVTAEGQEKPTYSQIYLAGYAGGLVQLVVACPIDLIKIKMQMQTGSENGVWGHHQETKYRGPTACLGEIYRQGGVRGCYSGLYSMALRDVPSFGLYMVLYHKLVNHISGSEQQAGPGVVIFCGGMAGLYFVMYEWLTGREEQPSAPLIIWAGGMAGVLSWASILPLDVIKSRIQADSPTNPKYKGTWDCLMKSYRAGGLEVFTRGFLAMSLRAFPTNGAIFLAYVTSLSIIKRLVDGGEPAPATAPAPTPAPAPAPAPAQAPVPASAPILAATQDHYAQEGLVT</sequence>
<feature type="transmembrane region" description="Helical" evidence="12">
    <location>
        <begin position="60"/>
        <end position="80"/>
    </location>
</feature>
<gene>
    <name evidence="13" type="ORF">Pcinc_007587</name>
</gene>
<evidence type="ECO:0000256" key="9">
    <source>
        <dbReference type="PROSITE-ProRule" id="PRU00282"/>
    </source>
</evidence>
<evidence type="ECO:0000256" key="6">
    <source>
        <dbReference type="ARBA" id="ARBA00022989"/>
    </source>
</evidence>
<evidence type="ECO:0000256" key="12">
    <source>
        <dbReference type="SAM" id="Phobius"/>
    </source>
</evidence>
<evidence type="ECO:0000313" key="13">
    <source>
        <dbReference type="EMBL" id="KAK3888354.1"/>
    </source>
</evidence>
<comment type="caution">
    <text evidence="13">The sequence shown here is derived from an EMBL/GenBank/DDBJ whole genome shotgun (WGS) entry which is preliminary data.</text>
</comment>
<dbReference type="EMBL" id="JAWQEG010000558">
    <property type="protein sequence ID" value="KAK3888354.1"/>
    <property type="molecule type" value="Genomic_DNA"/>
</dbReference>
<evidence type="ECO:0000256" key="7">
    <source>
        <dbReference type="ARBA" id="ARBA00023128"/>
    </source>
</evidence>
<organism evidence="13 14">
    <name type="scientific">Petrolisthes cinctipes</name>
    <name type="common">Flat porcelain crab</name>
    <dbReference type="NCBI Taxonomy" id="88211"/>
    <lineage>
        <taxon>Eukaryota</taxon>
        <taxon>Metazoa</taxon>
        <taxon>Ecdysozoa</taxon>
        <taxon>Arthropoda</taxon>
        <taxon>Crustacea</taxon>
        <taxon>Multicrustacea</taxon>
        <taxon>Malacostraca</taxon>
        <taxon>Eumalacostraca</taxon>
        <taxon>Eucarida</taxon>
        <taxon>Decapoda</taxon>
        <taxon>Pleocyemata</taxon>
        <taxon>Anomura</taxon>
        <taxon>Galatheoidea</taxon>
        <taxon>Porcellanidae</taxon>
        <taxon>Petrolisthes</taxon>
    </lineage>
</organism>
<comment type="similarity">
    <text evidence="2 10">Belongs to the mitochondrial carrier (TC 2.A.29) family.</text>
</comment>
<evidence type="ECO:0000256" key="5">
    <source>
        <dbReference type="ARBA" id="ARBA00022737"/>
    </source>
</evidence>
<dbReference type="Pfam" id="PF00153">
    <property type="entry name" value="Mito_carr"/>
    <property type="match status" value="3"/>
</dbReference>
<keyword evidence="14" id="KW-1185">Reference proteome</keyword>
<dbReference type="GO" id="GO:0031966">
    <property type="term" value="C:mitochondrial membrane"/>
    <property type="evidence" value="ECO:0007669"/>
    <property type="project" value="UniProtKB-SubCell"/>
</dbReference>
<keyword evidence="4 9" id="KW-0812">Transmembrane</keyword>
<evidence type="ECO:0000256" key="4">
    <source>
        <dbReference type="ARBA" id="ARBA00022692"/>
    </source>
</evidence>
<comment type="subcellular location">
    <subcellularLocation>
        <location evidence="1">Mitochondrion membrane</location>
        <topology evidence="1">Multi-pass membrane protein</topology>
    </subcellularLocation>
</comment>
<evidence type="ECO:0000256" key="1">
    <source>
        <dbReference type="ARBA" id="ARBA00004225"/>
    </source>
</evidence>
<dbReference type="Gene3D" id="1.50.40.10">
    <property type="entry name" value="Mitochondrial carrier domain"/>
    <property type="match status" value="1"/>
</dbReference>
<name>A0AAE1KX98_PETCI</name>
<dbReference type="Proteomes" id="UP001286313">
    <property type="component" value="Unassembled WGS sequence"/>
</dbReference>
<feature type="transmembrane region" description="Helical" evidence="12">
    <location>
        <begin position="231"/>
        <end position="252"/>
    </location>
</feature>
<evidence type="ECO:0000256" key="8">
    <source>
        <dbReference type="ARBA" id="ARBA00023136"/>
    </source>
</evidence>
<accession>A0AAE1KX98</accession>
<feature type="transmembrane region" description="Helical" evidence="12">
    <location>
        <begin position="100"/>
        <end position="119"/>
    </location>
</feature>
<dbReference type="PANTHER" id="PTHR45624">
    <property type="entry name" value="MITOCHONDRIAL BASIC AMINO ACIDS TRANSPORTER-RELATED"/>
    <property type="match status" value="1"/>
</dbReference>
<feature type="repeat" description="Solcar" evidence="9">
    <location>
        <begin position="93"/>
        <end position="189"/>
    </location>
</feature>
<proteinExistence type="inferred from homology"/>
<dbReference type="SUPFAM" id="SSF103506">
    <property type="entry name" value="Mitochondrial carrier"/>
    <property type="match status" value="2"/>
</dbReference>
<dbReference type="InterPro" id="IPR018108">
    <property type="entry name" value="MCP_transmembrane"/>
</dbReference>
<keyword evidence="3 10" id="KW-0813">Transport</keyword>
<evidence type="ECO:0000313" key="14">
    <source>
        <dbReference type="Proteomes" id="UP001286313"/>
    </source>
</evidence>
<feature type="transmembrane region" description="Helical" evidence="12">
    <location>
        <begin position="201"/>
        <end position="219"/>
    </location>
</feature>
<keyword evidence="5" id="KW-0677">Repeat</keyword>
<dbReference type="AlphaFoldDB" id="A0AAE1KX98"/>
<protein>
    <submittedName>
        <fullName evidence="13">Uncharacterized protein</fullName>
    </submittedName>
</protein>